<feature type="domain" description="BRCT" evidence="6">
    <location>
        <begin position="230"/>
        <end position="327"/>
    </location>
</feature>
<dbReference type="Pfam" id="PF16589">
    <property type="entry name" value="BRCT_2"/>
    <property type="match status" value="1"/>
</dbReference>
<dbReference type="PANTHER" id="PTHR12221:SF6">
    <property type="entry name" value="PESCADILLO HOMOLOG"/>
    <property type="match status" value="1"/>
</dbReference>
<evidence type="ECO:0000313" key="8">
    <source>
        <dbReference type="Proteomes" id="UP000268535"/>
    </source>
</evidence>
<dbReference type="InterPro" id="IPR001357">
    <property type="entry name" value="BRCT_dom"/>
</dbReference>
<evidence type="ECO:0000256" key="5">
    <source>
        <dbReference type="SAM" id="MobiDB-lite"/>
    </source>
</evidence>
<dbReference type="SMART" id="SM00292">
    <property type="entry name" value="BRCT"/>
    <property type="match status" value="1"/>
</dbReference>
<dbReference type="CDD" id="cd17709">
    <property type="entry name" value="BRCT_pescadillo_like"/>
    <property type="match status" value="1"/>
</dbReference>
<comment type="subcellular location">
    <subcellularLocation>
        <location evidence="1">Nucleus</location>
    </subcellularLocation>
</comment>
<dbReference type="PROSITE" id="PS50172">
    <property type="entry name" value="BRCT"/>
    <property type="match status" value="1"/>
</dbReference>
<keyword evidence="3" id="KW-0698">rRNA processing</keyword>
<dbReference type="Proteomes" id="UP000268535">
    <property type="component" value="Unassembled WGS sequence"/>
</dbReference>
<protein>
    <recommendedName>
        <fullName evidence="6">BRCT domain-containing protein</fullName>
    </recommendedName>
</protein>
<dbReference type="Pfam" id="PF06732">
    <property type="entry name" value="Pescadillo_N"/>
    <property type="match status" value="1"/>
</dbReference>
<evidence type="ECO:0000256" key="2">
    <source>
        <dbReference type="ARBA" id="ARBA00022517"/>
    </source>
</evidence>
<evidence type="ECO:0000313" key="7">
    <source>
        <dbReference type="EMBL" id="RKO94953.1"/>
    </source>
</evidence>
<feature type="region of interest" description="Disordered" evidence="5">
    <location>
        <begin position="357"/>
        <end position="399"/>
    </location>
</feature>
<dbReference type="GO" id="GO:0070545">
    <property type="term" value="C:PeBoW complex"/>
    <property type="evidence" value="ECO:0007669"/>
    <property type="project" value="TreeGrafter"/>
</dbReference>
<evidence type="ECO:0000256" key="3">
    <source>
        <dbReference type="ARBA" id="ARBA00022552"/>
    </source>
</evidence>
<name>A0A4P9WS00_9FUNG</name>
<dbReference type="GO" id="GO:0000463">
    <property type="term" value="P:maturation of LSU-rRNA from tricistronic rRNA transcript (SSU-rRNA, 5.8S rRNA, LSU-rRNA)"/>
    <property type="evidence" value="ECO:0007669"/>
    <property type="project" value="TreeGrafter"/>
</dbReference>
<evidence type="ECO:0000256" key="1">
    <source>
        <dbReference type="ARBA" id="ARBA00004123"/>
    </source>
</evidence>
<evidence type="ECO:0000259" key="6">
    <source>
        <dbReference type="PROSITE" id="PS50172"/>
    </source>
</evidence>
<keyword evidence="4" id="KW-0539">Nucleus</keyword>
<dbReference type="AlphaFoldDB" id="A0A4P9WS00"/>
<feature type="non-terminal residue" evidence="7">
    <location>
        <position position="399"/>
    </location>
</feature>
<dbReference type="PANTHER" id="PTHR12221">
    <property type="entry name" value="PESCADILLO - RELATED"/>
    <property type="match status" value="1"/>
</dbReference>
<sequence>MLICFWTHYISAKRALRKVFLSVKGIYYQAEVYGQTITWLSPFPFVQHMPADVDYRVMRTFLQLYETVLGFVNYKLFADQGWAYPPKFDETMVRNGATPLSSLIVRSAVNGAIIKAPGALDGAVKVSSGQPDLKPKTLPVAFLAKMAEATEEAAAAASSKENRDADADVDADAEMNDEAASGDVPEDEEEALGAVPDLAGLPQPFKEPARPEELVPSLSTWAEDLKLRNDRRNLFGNLVFFLSRETFRDSLEFVIKSFGGRVGWESLDDKDASISPDDDRITHMVVDRPLVASIAATRRTDREYIQPQWIYDSVNAGTLLPTTDYLQGATLPPPLSPFVTYRAGDYVPEAAMTEEQRQELRASREALAQEAKTRQAARAQEEDDAERVKSLLAEKAGVA</sequence>
<proteinExistence type="predicted"/>
<dbReference type="SUPFAM" id="SSF52113">
    <property type="entry name" value="BRCT domain"/>
    <property type="match status" value="1"/>
</dbReference>
<keyword evidence="2" id="KW-0690">Ribosome biogenesis</keyword>
<dbReference type="InterPro" id="IPR010613">
    <property type="entry name" value="PES"/>
</dbReference>
<evidence type="ECO:0000256" key="4">
    <source>
        <dbReference type="ARBA" id="ARBA00023242"/>
    </source>
</evidence>
<organism evidence="7 8">
    <name type="scientific">Caulochytrium protostelioides</name>
    <dbReference type="NCBI Taxonomy" id="1555241"/>
    <lineage>
        <taxon>Eukaryota</taxon>
        <taxon>Fungi</taxon>
        <taxon>Fungi incertae sedis</taxon>
        <taxon>Chytridiomycota</taxon>
        <taxon>Chytridiomycota incertae sedis</taxon>
        <taxon>Chytridiomycetes</taxon>
        <taxon>Caulochytriales</taxon>
        <taxon>Caulochytriaceae</taxon>
        <taxon>Caulochytrium</taxon>
    </lineage>
</organism>
<dbReference type="Gene3D" id="3.40.50.10190">
    <property type="entry name" value="BRCT domain"/>
    <property type="match status" value="1"/>
</dbReference>
<reference evidence="8" key="1">
    <citation type="journal article" date="2018" name="Nat. Microbiol.">
        <title>Leveraging single-cell genomics to expand the fungal tree of life.</title>
        <authorList>
            <person name="Ahrendt S.R."/>
            <person name="Quandt C.A."/>
            <person name="Ciobanu D."/>
            <person name="Clum A."/>
            <person name="Salamov A."/>
            <person name="Andreopoulos B."/>
            <person name="Cheng J.F."/>
            <person name="Woyke T."/>
            <person name="Pelin A."/>
            <person name="Henrissat B."/>
            <person name="Reynolds N.K."/>
            <person name="Benny G.L."/>
            <person name="Smith M.E."/>
            <person name="James T.Y."/>
            <person name="Grigoriev I.V."/>
        </authorList>
    </citation>
    <scope>NUCLEOTIDE SEQUENCE [LARGE SCALE GENOMIC DNA]</scope>
    <source>
        <strain evidence="8">ATCC 52028</strain>
    </source>
</reference>
<accession>A0A4P9WS00</accession>
<dbReference type="InterPro" id="IPR036420">
    <property type="entry name" value="BRCT_dom_sf"/>
</dbReference>
<gene>
    <name evidence="7" type="ORF">CAUPRSCDRAFT_13228</name>
</gene>
<dbReference type="EMBL" id="ML013967">
    <property type="protein sequence ID" value="RKO94953.1"/>
    <property type="molecule type" value="Genomic_DNA"/>
</dbReference>
<dbReference type="GO" id="GO:0003723">
    <property type="term" value="F:RNA binding"/>
    <property type="evidence" value="ECO:0007669"/>
    <property type="project" value="TreeGrafter"/>
</dbReference>